<dbReference type="AlphaFoldDB" id="A0A7L4ZVN2"/>
<proteinExistence type="predicted"/>
<comment type="caution">
    <text evidence="1">The sequence shown here is derived from an EMBL/GenBank/DDBJ whole genome shotgun (WGS) entry which is preliminary data.</text>
</comment>
<evidence type="ECO:0000313" key="2">
    <source>
        <dbReference type="Proteomes" id="UP000326380"/>
    </source>
</evidence>
<dbReference type="RefSeq" id="WP_151076991.1">
    <property type="nucleotide sequence ID" value="NZ_CP047647.1"/>
</dbReference>
<keyword evidence="2" id="KW-1185">Reference proteome</keyword>
<name>A0A7L4ZVN2_9BACT</name>
<gene>
    <name evidence="1" type="ORF">F0P96_01580</name>
</gene>
<dbReference type="Proteomes" id="UP000326380">
    <property type="component" value="Unassembled WGS sequence"/>
</dbReference>
<evidence type="ECO:0000313" key="1">
    <source>
        <dbReference type="EMBL" id="KAA9339343.1"/>
    </source>
</evidence>
<accession>A0A7L4ZVN2</accession>
<protein>
    <submittedName>
        <fullName evidence="1">Uncharacterized protein</fullName>
    </submittedName>
</protein>
<dbReference type="EMBL" id="VTWU01000001">
    <property type="protein sequence ID" value="KAA9339343.1"/>
    <property type="molecule type" value="Genomic_DNA"/>
</dbReference>
<reference evidence="1 2" key="1">
    <citation type="submission" date="2019-09" db="EMBL/GenBank/DDBJ databases">
        <title>Genome sequence of Hymenobacter sp. M3.</title>
        <authorList>
            <person name="Srinivasan S."/>
        </authorList>
    </citation>
    <scope>NUCLEOTIDE SEQUENCE [LARGE SCALE GENOMIC DNA]</scope>
    <source>
        <strain evidence="1 2">M3</strain>
    </source>
</reference>
<organism evidence="1 2">
    <name type="scientific">Hymenobacter busanensis</name>
    <dbReference type="NCBI Taxonomy" id="2607656"/>
    <lineage>
        <taxon>Bacteria</taxon>
        <taxon>Pseudomonadati</taxon>
        <taxon>Bacteroidota</taxon>
        <taxon>Cytophagia</taxon>
        <taxon>Cytophagales</taxon>
        <taxon>Hymenobacteraceae</taxon>
        <taxon>Hymenobacter</taxon>
    </lineage>
</organism>
<sequence>MEFQIRVAGGLMVGLALLHVGFPRYFEWAGELQPLRLINRQMMYVHTLFIGLAVLLMGLLCIGYAPELVRTPLGRVVTLGFGIFWLVRLVVQFFVYSTELWRGKRFETVVHIIFSLLWTYLTGLFFAVFSH</sequence>